<sequence>MGTMEQGLPLWDRTQPTQPRSLSRSQRRCPLGQVISNLLPLTPQQQTTLALSLRRKEVEPDLSRRLQQLREEEALTQQRGARELSAPGGFQPPDSSPAGACGRLEPRRPRRRPGELGASVEDGGRGERAGGSERGRQTSEGERTGRPSARPTERAAPPPPPAREGTDGRTTRSRCGRPLARAASLPRVRRHGPAIGERGAPRGDSPRGPPVSQAGGGVGGGRRVAAWPGGGGAGVPGPGGWEDAGRFLASAEPARLRVRGRRGPRPPVPPPPIAVPEARGRGRGRRRGISRTGWGAPSRAGS</sequence>
<organism evidence="1 2">
    <name type="scientific">Rangifer tarandus platyrhynchus</name>
    <name type="common">Svalbard reindeer</name>
    <dbReference type="NCBI Taxonomy" id="3082113"/>
    <lineage>
        <taxon>Eukaryota</taxon>
        <taxon>Metazoa</taxon>
        <taxon>Chordata</taxon>
        <taxon>Craniata</taxon>
        <taxon>Vertebrata</taxon>
        <taxon>Euteleostomi</taxon>
        <taxon>Mammalia</taxon>
        <taxon>Eutheria</taxon>
        <taxon>Laurasiatheria</taxon>
        <taxon>Artiodactyla</taxon>
        <taxon>Ruminantia</taxon>
        <taxon>Pecora</taxon>
        <taxon>Cervidae</taxon>
        <taxon>Odocoileinae</taxon>
        <taxon>Rangifer</taxon>
    </lineage>
</organism>
<evidence type="ECO:0000313" key="1">
    <source>
        <dbReference type="EMBL" id="CAI9710674.1"/>
    </source>
</evidence>
<gene>
    <name evidence="1" type="ORF">MRATA1EN3_LOCUS21887</name>
</gene>
<accession>A0ACB0FCK3</accession>
<name>A0ACB0FCK3_RANTA</name>
<reference evidence="1" key="1">
    <citation type="submission" date="2023-05" db="EMBL/GenBank/DDBJ databases">
        <authorList>
            <consortium name="ELIXIR-Norway"/>
        </authorList>
    </citation>
    <scope>NUCLEOTIDE SEQUENCE</scope>
</reference>
<dbReference type="EMBL" id="OX596089">
    <property type="protein sequence ID" value="CAI9710674.1"/>
    <property type="molecule type" value="Genomic_DNA"/>
</dbReference>
<protein>
    <submittedName>
        <fullName evidence="1">Uncharacterized protein</fullName>
    </submittedName>
</protein>
<proteinExistence type="predicted"/>
<evidence type="ECO:0000313" key="2">
    <source>
        <dbReference type="Proteomes" id="UP001162501"/>
    </source>
</evidence>
<dbReference type="Proteomes" id="UP001162501">
    <property type="component" value="Chromosome 5"/>
</dbReference>